<dbReference type="EMBL" id="BQNB010011421">
    <property type="protein sequence ID" value="GJS90359.1"/>
    <property type="molecule type" value="Genomic_DNA"/>
</dbReference>
<gene>
    <name evidence="1" type="ORF">Tco_0772995</name>
</gene>
<reference evidence="1" key="2">
    <citation type="submission" date="2022-01" db="EMBL/GenBank/DDBJ databases">
        <authorList>
            <person name="Yamashiro T."/>
            <person name="Shiraishi A."/>
            <person name="Satake H."/>
            <person name="Nakayama K."/>
        </authorList>
    </citation>
    <scope>NUCLEOTIDE SEQUENCE</scope>
</reference>
<reference evidence="1" key="1">
    <citation type="journal article" date="2022" name="Int. J. Mol. Sci.">
        <title>Draft Genome of Tanacetum Coccineum: Genomic Comparison of Closely Related Tanacetum-Family Plants.</title>
        <authorList>
            <person name="Yamashiro T."/>
            <person name="Shiraishi A."/>
            <person name="Nakayama K."/>
            <person name="Satake H."/>
        </authorList>
    </citation>
    <scope>NUCLEOTIDE SEQUENCE</scope>
</reference>
<accession>A0ABQ4ZJL3</accession>
<proteinExistence type="predicted"/>
<organism evidence="1 2">
    <name type="scientific">Tanacetum coccineum</name>
    <dbReference type="NCBI Taxonomy" id="301880"/>
    <lineage>
        <taxon>Eukaryota</taxon>
        <taxon>Viridiplantae</taxon>
        <taxon>Streptophyta</taxon>
        <taxon>Embryophyta</taxon>
        <taxon>Tracheophyta</taxon>
        <taxon>Spermatophyta</taxon>
        <taxon>Magnoliopsida</taxon>
        <taxon>eudicotyledons</taxon>
        <taxon>Gunneridae</taxon>
        <taxon>Pentapetalae</taxon>
        <taxon>asterids</taxon>
        <taxon>campanulids</taxon>
        <taxon>Asterales</taxon>
        <taxon>Asteraceae</taxon>
        <taxon>Asteroideae</taxon>
        <taxon>Anthemideae</taxon>
        <taxon>Anthemidinae</taxon>
        <taxon>Tanacetum</taxon>
    </lineage>
</organism>
<comment type="caution">
    <text evidence="1">The sequence shown here is derived from an EMBL/GenBank/DDBJ whole genome shotgun (WGS) entry which is preliminary data.</text>
</comment>
<name>A0ABQ4ZJL3_9ASTR</name>
<dbReference type="Proteomes" id="UP001151760">
    <property type="component" value="Unassembled WGS sequence"/>
</dbReference>
<protein>
    <submittedName>
        <fullName evidence="1">Uncharacterized protein</fullName>
    </submittedName>
</protein>
<keyword evidence="2" id="KW-1185">Reference proteome</keyword>
<evidence type="ECO:0000313" key="2">
    <source>
        <dbReference type="Proteomes" id="UP001151760"/>
    </source>
</evidence>
<sequence length="136" mass="15454">MSTRLSGIKDLLREKHQRAAKDSLSAKISECKASASNLRRIQVKDIIKEVKDYLKTYSSAGMDISWLFELKPVPCTKLVKVVNSWQNCSLTYGSDVSKNGRALDTSYDHHKILDRSQVPPLRIQPRSSIDRECCKE</sequence>
<evidence type="ECO:0000313" key="1">
    <source>
        <dbReference type="EMBL" id="GJS90359.1"/>
    </source>
</evidence>